<comment type="caution">
    <text evidence="1">The sequence shown here is derived from an EMBL/GenBank/DDBJ whole genome shotgun (WGS) entry which is preliminary data.</text>
</comment>
<gene>
    <name evidence="1" type="ORF">DW663_09495</name>
</gene>
<dbReference type="NCBIfam" id="NF046065">
    <property type="entry name" value="MtxRegRemB"/>
    <property type="match status" value="1"/>
</dbReference>
<sequence>MYIFLENKVLIPSKKIILIIDYIHITNEENKGFYEKQLAEKRLVDLAEKNKKTVIVTDDSIYITSYGTQTLMSRGNEFFNIIGGRK</sequence>
<dbReference type="GeneID" id="62762452"/>
<accession>A0A414PR58</accession>
<dbReference type="RefSeq" id="WP_005886032.1">
    <property type="nucleotide sequence ID" value="NZ_CABMMQ010000004.1"/>
</dbReference>
<organism evidence="1 2">
    <name type="scientific">Fusobacterium mortiferum</name>
    <dbReference type="NCBI Taxonomy" id="850"/>
    <lineage>
        <taxon>Bacteria</taxon>
        <taxon>Fusobacteriati</taxon>
        <taxon>Fusobacteriota</taxon>
        <taxon>Fusobacteriia</taxon>
        <taxon>Fusobacteriales</taxon>
        <taxon>Fusobacteriaceae</taxon>
        <taxon>Fusobacterium</taxon>
    </lineage>
</organism>
<evidence type="ECO:0000313" key="1">
    <source>
        <dbReference type="EMBL" id="RHF71000.1"/>
    </source>
</evidence>
<dbReference type="EMBL" id="QRHL01000019">
    <property type="protein sequence ID" value="RHF71000.1"/>
    <property type="molecule type" value="Genomic_DNA"/>
</dbReference>
<proteinExistence type="predicted"/>
<protein>
    <submittedName>
        <fullName evidence="1">DUF370 domain-containing protein</fullName>
    </submittedName>
</protein>
<dbReference type="AlphaFoldDB" id="A0A414PR58"/>
<dbReference type="Pfam" id="PF04025">
    <property type="entry name" value="RemA-like"/>
    <property type="match status" value="1"/>
</dbReference>
<dbReference type="InterPro" id="IPR007169">
    <property type="entry name" value="RemA-like"/>
</dbReference>
<name>A0A414PR58_FUSMR</name>
<evidence type="ECO:0000313" key="2">
    <source>
        <dbReference type="Proteomes" id="UP000284676"/>
    </source>
</evidence>
<dbReference type="Proteomes" id="UP000284676">
    <property type="component" value="Unassembled WGS sequence"/>
</dbReference>
<reference evidence="1 2" key="1">
    <citation type="submission" date="2018-08" db="EMBL/GenBank/DDBJ databases">
        <title>A genome reference for cultivated species of the human gut microbiota.</title>
        <authorList>
            <person name="Zou Y."/>
            <person name="Xue W."/>
            <person name="Luo G."/>
        </authorList>
    </citation>
    <scope>NUCLEOTIDE SEQUENCE [LARGE SCALE GENOMIC DNA]</scope>
    <source>
        <strain evidence="1 2">AM25-1</strain>
    </source>
</reference>